<dbReference type="InterPro" id="IPR045275">
    <property type="entry name" value="MscS_archaea/bacteria_type"/>
</dbReference>
<dbReference type="GO" id="GO:0008381">
    <property type="term" value="F:mechanosensitive monoatomic ion channel activity"/>
    <property type="evidence" value="ECO:0007669"/>
    <property type="project" value="InterPro"/>
</dbReference>
<evidence type="ECO:0000313" key="10">
    <source>
        <dbReference type="EMBL" id="MCB8609166.1"/>
    </source>
</evidence>
<keyword evidence="3" id="KW-1003">Cell membrane</keyword>
<comment type="similarity">
    <text evidence="2">Belongs to the MscS (TC 1.A.23) family.</text>
</comment>
<accession>A0A2T3G176</accession>
<evidence type="ECO:0000256" key="4">
    <source>
        <dbReference type="ARBA" id="ARBA00022692"/>
    </source>
</evidence>
<keyword evidence="5 7" id="KW-1133">Transmembrane helix</keyword>
<dbReference type="EMBL" id="JAJDKZ010000002">
    <property type="protein sequence ID" value="MCB8609166.1"/>
    <property type="molecule type" value="Genomic_DNA"/>
</dbReference>
<evidence type="ECO:0000313" key="11">
    <source>
        <dbReference type="EMBL" id="PST41277.1"/>
    </source>
</evidence>
<gene>
    <name evidence="11" type="ORF">C7U55_03810</name>
    <name evidence="10" type="ORF">LJD69_00985</name>
</gene>
<dbReference type="Pfam" id="PF00924">
    <property type="entry name" value="MS_channel_2nd"/>
    <property type="match status" value="1"/>
</dbReference>
<feature type="domain" description="Mechanosensitive ion channel MscS" evidence="8">
    <location>
        <begin position="102"/>
        <end position="167"/>
    </location>
</feature>
<evidence type="ECO:0000259" key="9">
    <source>
        <dbReference type="Pfam" id="PF21082"/>
    </source>
</evidence>
<dbReference type="PANTHER" id="PTHR30221:SF1">
    <property type="entry name" value="SMALL-CONDUCTANCE MECHANOSENSITIVE CHANNEL"/>
    <property type="match status" value="1"/>
</dbReference>
<dbReference type="Gene3D" id="3.30.70.100">
    <property type="match status" value="1"/>
</dbReference>
<dbReference type="SUPFAM" id="SSF50182">
    <property type="entry name" value="Sm-like ribonucleoproteins"/>
    <property type="match status" value="1"/>
</dbReference>
<dbReference type="InterPro" id="IPR023408">
    <property type="entry name" value="MscS_beta-dom_sf"/>
</dbReference>
<feature type="domain" description="Mechanosensitive ion channel MscS C-terminal" evidence="9">
    <location>
        <begin position="178"/>
        <end position="264"/>
    </location>
</feature>
<dbReference type="InterPro" id="IPR010920">
    <property type="entry name" value="LSM_dom_sf"/>
</dbReference>
<evidence type="ECO:0000256" key="2">
    <source>
        <dbReference type="ARBA" id="ARBA00008017"/>
    </source>
</evidence>
<evidence type="ECO:0000259" key="8">
    <source>
        <dbReference type="Pfam" id="PF00924"/>
    </source>
</evidence>
<dbReference type="Proteomes" id="UP001198439">
    <property type="component" value="Unassembled WGS sequence"/>
</dbReference>
<organism evidence="11 12">
    <name type="scientific">Faecalibacillus faecis</name>
    <dbReference type="NCBI Taxonomy" id="1982628"/>
    <lineage>
        <taxon>Bacteria</taxon>
        <taxon>Bacillati</taxon>
        <taxon>Bacillota</taxon>
        <taxon>Erysipelotrichia</taxon>
        <taxon>Erysipelotrichales</taxon>
        <taxon>Coprobacillaceae</taxon>
        <taxon>Faecalibacillus</taxon>
    </lineage>
</organism>
<dbReference type="SUPFAM" id="SSF82861">
    <property type="entry name" value="Mechanosensitive channel protein MscS (YggB), transmembrane region"/>
    <property type="match status" value="1"/>
</dbReference>
<evidence type="ECO:0000256" key="7">
    <source>
        <dbReference type="SAM" id="Phobius"/>
    </source>
</evidence>
<evidence type="ECO:0000256" key="5">
    <source>
        <dbReference type="ARBA" id="ARBA00022989"/>
    </source>
</evidence>
<dbReference type="RefSeq" id="WP_106987421.1">
    <property type="nucleotide sequence ID" value="NZ_DBGCOW010000028.1"/>
</dbReference>
<evidence type="ECO:0000313" key="12">
    <source>
        <dbReference type="Proteomes" id="UP000241201"/>
    </source>
</evidence>
<dbReference type="Proteomes" id="UP000241201">
    <property type="component" value="Unassembled WGS sequence"/>
</dbReference>
<keyword evidence="12" id="KW-1185">Reference proteome</keyword>
<dbReference type="PANTHER" id="PTHR30221">
    <property type="entry name" value="SMALL-CONDUCTANCE MECHANOSENSITIVE CHANNEL"/>
    <property type="match status" value="1"/>
</dbReference>
<keyword evidence="4 7" id="KW-0812">Transmembrane</keyword>
<sequence length="273" mass="30566">MEKVFEQIDNLFVNGVINGIISIIIAGIVLIAINKLLNKFIKKKWPDNYVLQKRIKKIILITIFLAIVCSEVKFLKSFATALLASGGIFAVVIGLASQEAAGNLINGAMIMAYKPYKIGDFIVVTGHNVRGTVIDISLRHSVIETLEKTQMIVPNDIMNKAIIENISQIEHVKANYLYIDISYESDIDQAIKVIQDLVVKHPLFIDGRKDKKDPLVPVIVSDLKDSSIQLRATITSEDNVQGFQMLADIRKDLVTEFKKEGIEIPYPHMHIVK</sequence>
<reference evidence="11" key="2">
    <citation type="journal article" date="2019" name="Int. J. Syst. Evol. Microbiol.">
        <title>Faecalibacillus intestinalis gen. nov., sp. nov. and Faecalibacillus faecis sp. nov., isolated from human faeces.</title>
        <authorList>
            <person name="Seo B."/>
            <person name="Jeon K."/>
            <person name="Baek I."/>
            <person name="Lee Y.M."/>
            <person name="Baek K."/>
            <person name="Ko G."/>
        </authorList>
    </citation>
    <scope>NUCLEOTIDE SEQUENCE</scope>
    <source>
        <strain evidence="11">SNUG30370</strain>
    </source>
</reference>
<dbReference type="InterPro" id="IPR011066">
    <property type="entry name" value="MscS_channel_C_sf"/>
</dbReference>
<evidence type="ECO:0000256" key="3">
    <source>
        <dbReference type="ARBA" id="ARBA00022475"/>
    </source>
</evidence>
<comment type="caution">
    <text evidence="11">The sequence shown here is derived from an EMBL/GenBank/DDBJ whole genome shotgun (WGS) entry which is preliminary data.</text>
</comment>
<dbReference type="AlphaFoldDB" id="A0A2T3G176"/>
<feature type="transmembrane region" description="Helical" evidence="7">
    <location>
        <begin position="12"/>
        <end position="37"/>
    </location>
</feature>
<dbReference type="Gene3D" id="2.30.30.60">
    <property type="match status" value="1"/>
</dbReference>
<dbReference type="EMBL" id="PYLP01000003">
    <property type="protein sequence ID" value="PST41277.1"/>
    <property type="molecule type" value="Genomic_DNA"/>
</dbReference>
<dbReference type="Pfam" id="PF21082">
    <property type="entry name" value="MS_channel_3rd"/>
    <property type="match status" value="1"/>
</dbReference>
<dbReference type="Gene3D" id="1.10.287.1260">
    <property type="match status" value="1"/>
</dbReference>
<dbReference type="GeneID" id="77470227"/>
<proteinExistence type="inferred from homology"/>
<evidence type="ECO:0000256" key="1">
    <source>
        <dbReference type="ARBA" id="ARBA00004651"/>
    </source>
</evidence>
<reference evidence="10" key="3">
    <citation type="submission" date="2021-10" db="EMBL/GenBank/DDBJ databases">
        <title>Collection of gut derived symbiotic bacterial strains cultured from healthy donors.</title>
        <authorList>
            <person name="Lin H."/>
            <person name="Littmann E."/>
            <person name="Kohout C."/>
            <person name="Pamer E.G."/>
        </authorList>
    </citation>
    <scope>NUCLEOTIDE SEQUENCE</scope>
    <source>
        <strain evidence="10">DFI.4.48</strain>
    </source>
</reference>
<dbReference type="InterPro" id="IPR011014">
    <property type="entry name" value="MscS_channel_TM-2"/>
</dbReference>
<keyword evidence="6 7" id="KW-0472">Membrane</keyword>
<evidence type="ECO:0000256" key="6">
    <source>
        <dbReference type="ARBA" id="ARBA00023136"/>
    </source>
</evidence>
<dbReference type="InterPro" id="IPR049278">
    <property type="entry name" value="MS_channel_C"/>
</dbReference>
<reference evidence="12" key="1">
    <citation type="submission" date="2018-03" db="EMBL/GenBank/DDBJ databases">
        <title>Lachnoclostridium SNUG30370 gen.nov., sp.nov., isolated from human faeces.</title>
        <authorList>
            <person name="Seo B."/>
            <person name="Jeon K."/>
            <person name="Ko G."/>
        </authorList>
    </citation>
    <scope>NUCLEOTIDE SEQUENCE [LARGE SCALE GENOMIC DNA]</scope>
    <source>
        <strain evidence="12">SNUG30370</strain>
    </source>
</reference>
<name>A0A2T3G176_9FIRM</name>
<comment type="subcellular location">
    <subcellularLocation>
        <location evidence="1">Cell membrane</location>
        <topology evidence="1">Multi-pass membrane protein</topology>
    </subcellularLocation>
</comment>
<feature type="transmembrane region" description="Helical" evidence="7">
    <location>
        <begin position="58"/>
        <end position="75"/>
    </location>
</feature>
<dbReference type="GO" id="GO:0005886">
    <property type="term" value="C:plasma membrane"/>
    <property type="evidence" value="ECO:0007669"/>
    <property type="project" value="UniProtKB-SubCell"/>
</dbReference>
<protein>
    <submittedName>
        <fullName evidence="11">Mechanosensitive ion channel family protein</fullName>
    </submittedName>
</protein>
<dbReference type="InterPro" id="IPR006685">
    <property type="entry name" value="MscS_channel_2nd"/>
</dbReference>
<dbReference type="SUPFAM" id="SSF82689">
    <property type="entry name" value="Mechanosensitive channel protein MscS (YggB), C-terminal domain"/>
    <property type="match status" value="1"/>
</dbReference>
<feature type="transmembrane region" description="Helical" evidence="7">
    <location>
        <begin position="81"/>
        <end position="101"/>
    </location>
</feature>